<proteinExistence type="predicted"/>
<evidence type="ECO:0000313" key="2">
    <source>
        <dbReference type="Proteomes" id="UP000265618"/>
    </source>
</evidence>
<evidence type="ECO:0000313" key="1">
    <source>
        <dbReference type="EMBL" id="GIQ84964.1"/>
    </source>
</evidence>
<organism evidence="1 2">
    <name type="scientific">Kipferlia bialata</name>
    <dbReference type="NCBI Taxonomy" id="797122"/>
    <lineage>
        <taxon>Eukaryota</taxon>
        <taxon>Metamonada</taxon>
        <taxon>Carpediemonas-like organisms</taxon>
        <taxon>Kipferlia</taxon>
    </lineage>
</organism>
<protein>
    <submittedName>
        <fullName evidence="1">Uncharacterized protein</fullName>
    </submittedName>
</protein>
<reference evidence="1 2" key="1">
    <citation type="journal article" date="2018" name="PLoS ONE">
        <title>The draft genome of Kipferlia bialata reveals reductive genome evolution in fornicate parasites.</title>
        <authorList>
            <person name="Tanifuji G."/>
            <person name="Takabayashi S."/>
            <person name="Kume K."/>
            <person name="Takagi M."/>
            <person name="Nakayama T."/>
            <person name="Kamikawa R."/>
            <person name="Inagaki Y."/>
            <person name="Hashimoto T."/>
        </authorList>
    </citation>
    <scope>NUCLEOTIDE SEQUENCE [LARGE SCALE GENOMIC DNA]</scope>
    <source>
        <strain evidence="1">NY0173</strain>
    </source>
</reference>
<dbReference type="AlphaFoldDB" id="A0A9K3D0E8"/>
<gene>
    <name evidence="1" type="ORF">KIPB_006563</name>
</gene>
<dbReference type="EMBL" id="BDIP01001704">
    <property type="protein sequence ID" value="GIQ84964.1"/>
    <property type="molecule type" value="Genomic_DNA"/>
</dbReference>
<name>A0A9K3D0E8_9EUKA</name>
<comment type="caution">
    <text evidence="1">The sequence shown here is derived from an EMBL/GenBank/DDBJ whole genome shotgun (WGS) entry which is preliminary data.</text>
</comment>
<sequence length="362" mass="40758">MSSGSCLKRVSIADLLPGATGDVPLPFTLHRYALDNGASSQPSLVLCDVVPLADVLAANAPGKEGDQFVPEKERKKVREYYQKQYNASNARYTGSLEYVLQERETGGCIRTEKSYYGRPGEKVRVSPWPVGVGEQEKRTHKNKESPAHLFRYHVDTDQWSMPRRGVSDDVDVQYIQAMFVRDGDLVIQGIGKGMHKAVLFDIADETWQRVNWKSVGSKVTHEMSPDFSDQDEYEEYYYSRNRDLSRAHQATATAVLDERLYILRTCLRAEGPLFHAEVDGDSRITFIKPTSPIPNVNGPDRQRYGLPWSKAAIPTDQGILFFATESSPGSRCTKTVMYALDPVSHEETPVCYTEYGLVIHHD</sequence>
<keyword evidence="2" id="KW-1185">Reference proteome</keyword>
<dbReference type="Proteomes" id="UP000265618">
    <property type="component" value="Unassembled WGS sequence"/>
</dbReference>
<accession>A0A9K3D0E8</accession>